<name>A0A392M0S6_9FABA</name>
<dbReference type="CDD" id="cd06222">
    <property type="entry name" value="RNase_H_like"/>
    <property type="match status" value="1"/>
</dbReference>
<dbReference type="InterPro" id="IPR044730">
    <property type="entry name" value="RNase_H-like_dom_plant"/>
</dbReference>
<accession>A0A392M0S6</accession>
<evidence type="ECO:0000313" key="2">
    <source>
        <dbReference type="EMBL" id="MCH80855.1"/>
    </source>
</evidence>
<dbReference type="AlphaFoldDB" id="A0A392M0S6"/>
<dbReference type="PANTHER" id="PTHR34023:SF4">
    <property type="entry name" value="RNASE H TYPE-1 DOMAIN-CONTAINING PROTEIN"/>
    <property type="match status" value="1"/>
</dbReference>
<feature type="non-terminal residue" evidence="2">
    <location>
        <position position="1"/>
    </location>
</feature>
<dbReference type="InterPro" id="IPR002156">
    <property type="entry name" value="RNaseH_domain"/>
</dbReference>
<dbReference type="PANTHER" id="PTHR34023">
    <property type="entry name" value="RNASE H DOMAIN-CONTAINING PROTEIN"/>
    <property type="match status" value="1"/>
</dbReference>
<reference evidence="2 3" key="1">
    <citation type="journal article" date="2018" name="Front. Plant Sci.">
        <title>Red Clover (Trifolium pratense) and Zigzag Clover (T. medium) - A Picture of Genomic Similarities and Differences.</title>
        <authorList>
            <person name="Dluhosova J."/>
            <person name="Istvanek J."/>
            <person name="Nedelnik J."/>
            <person name="Repkova J."/>
        </authorList>
    </citation>
    <scope>NUCLEOTIDE SEQUENCE [LARGE SCALE GENOMIC DNA]</scope>
    <source>
        <strain evidence="3">cv. 10/8</strain>
        <tissue evidence="2">Leaf</tissue>
    </source>
</reference>
<dbReference type="GO" id="GO:0003676">
    <property type="term" value="F:nucleic acid binding"/>
    <property type="evidence" value="ECO:0007669"/>
    <property type="project" value="InterPro"/>
</dbReference>
<organism evidence="2 3">
    <name type="scientific">Trifolium medium</name>
    <dbReference type="NCBI Taxonomy" id="97028"/>
    <lineage>
        <taxon>Eukaryota</taxon>
        <taxon>Viridiplantae</taxon>
        <taxon>Streptophyta</taxon>
        <taxon>Embryophyta</taxon>
        <taxon>Tracheophyta</taxon>
        <taxon>Spermatophyta</taxon>
        <taxon>Magnoliopsida</taxon>
        <taxon>eudicotyledons</taxon>
        <taxon>Gunneridae</taxon>
        <taxon>Pentapetalae</taxon>
        <taxon>rosids</taxon>
        <taxon>fabids</taxon>
        <taxon>Fabales</taxon>
        <taxon>Fabaceae</taxon>
        <taxon>Papilionoideae</taxon>
        <taxon>50 kb inversion clade</taxon>
        <taxon>NPAAA clade</taxon>
        <taxon>Hologalegina</taxon>
        <taxon>IRL clade</taxon>
        <taxon>Trifolieae</taxon>
        <taxon>Trifolium</taxon>
    </lineage>
</organism>
<dbReference type="SUPFAM" id="SSF53098">
    <property type="entry name" value="Ribonuclease H-like"/>
    <property type="match status" value="1"/>
</dbReference>
<keyword evidence="3" id="KW-1185">Reference proteome</keyword>
<sequence length="112" mass="12902">GMELAERQGVTQLIVESDSKVLIDMVTGNCNLNGATSILICRIQDLISRNWQIQFKHMRREGNRCAYWLANYSFTHNSFDVMMLETPPRELQSILFDDIYGTCMLRIVCIVP</sequence>
<dbReference type="Pfam" id="PF13456">
    <property type="entry name" value="RVT_3"/>
    <property type="match status" value="1"/>
</dbReference>
<gene>
    <name evidence="2" type="ORF">A2U01_0001630</name>
</gene>
<dbReference type="EMBL" id="LXQA010001570">
    <property type="protein sequence ID" value="MCH80855.1"/>
    <property type="molecule type" value="Genomic_DNA"/>
</dbReference>
<evidence type="ECO:0000313" key="3">
    <source>
        <dbReference type="Proteomes" id="UP000265520"/>
    </source>
</evidence>
<dbReference type="Gene3D" id="3.30.420.10">
    <property type="entry name" value="Ribonuclease H-like superfamily/Ribonuclease H"/>
    <property type="match status" value="1"/>
</dbReference>
<dbReference type="InterPro" id="IPR036397">
    <property type="entry name" value="RNaseH_sf"/>
</dbReference>
<dbReference type="InterPro" id="IPR012337">
    <property type="entry name" value="RNaseH-like_sf"/>
</dbReference>
<dbReference type="GO" id="GO:0004523">
    <property type="term" value="F:RNA-DNA hybrid ribonuclease activity"/>
    <property type="evidence" value="ECO:0007669"/>
    <property type="project" value="InterPro"/>
</dbReference>
<comment type="caution">
    <text evidence="2">The sequence shown here is derived from an EMBL/GenBank/DDBJ whole genome shotgun (WGS) entry which is preliminary data.</text>
</comment>
<dbReference type="Proteomes" id="UP000265520">
    <property type="component" value="Unassembled WGS sequence"/>
</dbReference>
<proteinExistence type="predicted"/>
<feature type="domain" description="RNase H type-1" evidence="1">
    <location>
        <begin position="1"/>
        <end position="72"/>
    </location>
</feature>
<protein>
    <submittedName>
        <fullName evidence="2">Ribonuclease H protein</fullName>
    </submittedName>
</protein>
<evidence type="ECO:0000259" key="1">
    <source>
        <dbReference type="Pfam" id="PF13456"/>
    </source>
</evidence>